<dbReference type="EMBL" id="CP007536">
    <property type="protein sequence ID" value="AIC14229.1"/>
    <property type="molecule type" value="Genomic_DNA"/>
</dbReference>
<gene>
    <name evidence="3" type="ORF">NVIE_000460</name>
</gene>
<evidence type="ECO:0000313" key="3">
    <source>
        <dbReference type="EMBL" id="AIC14229.1"/>
    </source>
</evidence>
<proteinExistence type="predicted"/>
<dbReference type="AlphaFoldDB" id="A0A060HBS4"/>
<accession>A0A060HBS4</accession>
<reference evidence="3 4" key="1">
    <citation type="journal article" date="2014" name="Int. J. Syst. Evol. Microbiol.">
        <title>Nitrososphaera viennensis gen. nov., sp. nov., an aerobic and mesophilic, ammonia-oxidizing archaeon from soil and a member of the archaeal phylum Thaumarchaeota.</title>
        <authorList>
            <person name="Stieglmeier M."/>
            <person name="Klingl A."/>
            <person name="Alves R.J."/>
            <person name="Rittmann S.K."/>
            <person name="Melcher M."/>
            <person name="Leisch N."/>
            <person name="Schleper C."/>
        </authorList>
    </citation>
    <scope>NUCLEOTIDE SEQUENCE [LARGE SCALE GENOMIC DNA]</scope>
    <source>
        <strain evidence="3">EN76</strain>
    </source>
</reference>
<dbReference type="Pfam" id="PF01938">
    <property type="entry name" value="TRAM"/>
    <property type="match status" value="1"/>
</dbReference>
<dbReference type="PROSITE" id="PS50926">
    <property type="entry name" value="TRAM"/>
    <property type="match status" value="1"/>
</dbReference>
<keyword evidence="4" id="KW-1185">Reference proteome</keyword>
<dbReference type="InterPro" id="IPR002792">
    <property type="entry name" value="TRAM_dom"/>
</dbReference>
<dbReference type="RefSeq" id="WP_084790526.1">
    <property type="nucleotide sequence ID" value="NZ_CP007536.1"/>
</dbReference>
<dbReference type="Proteomes" id="UP000027093">
    <property type="component" value="Chromosome"/>
</dbReference>
<dbReference type="KEGG" id="nvn:NVIE_000460"/>
<evidence type="ECO:0000256" key="1">
    <source>
        <dbReference type="SAM" id="MobiDB-lite"/>
    </source>
</evidence>
<feature type="domain" description="TRAM" evidence="2">
    <location>
        <begin position="27"/>
        <end position="86"/>
    </location>
</feature>
<protein>
    <submittedName>
        <fullName evidence="3">Putative deoxyribonuclease/rho motif-related TRAM-domain containing protein</fullName>
    </submittedName>
</protein>
<dbReference type="Gene3D" id="2.40.50.140">
    <property type="entry name" value="Nucleic acid-binding proteins"/>
    <property type="match status" value="1"/>
</dbReference>
<dbReference type="InterPro" id="IPR012340">
    <property type="entry name" value="NA-bd_OB-fold"/>
</dbReference>
<dbReference type="HOGENOM" id="CLU_154338_0_0_2"/>
<dbReference type="SUPFAM" id="SSF50249">
    <property type="entry name" value="Nucleic acid-binding proteins"/>
    <property type="match status" value="1"/>
</dbReference>
<evidence type="ECO:0000259" key="2">
    <source>
        <dbReference type="PROSITE" id="PS50926"/>
    </source>
</evidence>
<sequence length="105" mass="10909">MEGTSSSSSGSRGPRRFGGPRPFRLAPVSVGQEYDVTIESMSRRGDSGVAKIQGLVVFVAGARVGDSVRIRITKVGSGFATAEIADSIESLSPDAETETSADSDE</sequence>
<feature type="region of interest" description="Disordered" evidence="1">
    <location>
        <begin position="1"/>
        <end position="24"/>
    </location>
</feature>
<name>A0A060HBS4_9ARCH</name>
<dbReference type="GeneID" id="30681007"/>
<evidence type="ECO:0000313" key="4">
    <source>
        <dbReference type="Proteomes" id="UP000027093"/>
    </source>
</evidence>
<dbReference type="OrthoDB" id="28569at2157"/>
<organism evidence="3 4">
    <name type="scientific">Nitrososphaera viennensis EN76</name>
    <dbReference type="NCBI Taxonomy" id="926571"/>
    <lineage>
        <taxon>Archaea</taxon>
        <taxon>Nitrososphaerota</taxon>
        <taxon>Nitrososphaeria</taxon>
        <taxon>Nitrososphaerales</taxon>
        <taxon>Nitrososphaeraceae</taxon>
        <taxon>Nitrososphaera</taxon>
    </lineage>
</organism>
<dbReference type="STRING" id="926571.NVIE_000460"/>